<protein>
    <submittedName>
        <fullName evidence="1">Uncharacterized protein</fullName>
    </submittedName>
</protein>
<dbReference type="EMBL" id="VDMQ01000009">
    <property type="protein sequence ID" value="TNM53566.1"/>
    <property type="molecule type" value="Genomic_DNA"/>
</dbReference>
<accession>A0A5C4WYX8</accession>
<sequence length="261" mass="28210">MAVDELADRWDADSSLSFTVSASVPNEKIESFKDGEPKLNLSIGCRETGETTYSSAQFSKDSSKSYATASVTLNGSAVAERLELRATVTAPLGESDWLSRRIVATRPVEKINLDSHLVGFPTSAVSFKANNLAPAPWVVRINAVSLSDPCANSVRLLLNEDYPRVVELIEGRARPYVEEALQATIVRSLLSTVQRLSATDGGDSDVSDVIAEFPESIAAAAEKSCRDYLNRSLPAVLTLLDREPETVEHHIASAVGFLKGR</sequence>
<name>A0A5C4WYX8_9MICO</name>
<proteinExistence type="predicted"/>
<dbReference type="RefSeq" id="WP_139469500.1">
    <property type="nucleotide sequence ID" value="NZ_VDMQ01000009.1"/>
</dbReference>
<evidence type="ECO:0000313" key="2">
    <source>
        <dbReference type="Proteomes" id="UP000314223"/>
    </source>
</evidence>
<comment type="caution">
    <text evidence="1">The sequence shown here is derived from an EMBL/GenBank/DDBJ whole genome shotgun (WGS) entry which is preliminary data.</text>
</comment>
<dbReference type="AlphaFoldDB" id="A0A5C4WYX8"/>
<organism evidence="1 2">
    <name type="scientific">Brevibacterium sediminis</name>
    <dbReference type="NCBI Taxonomy" id="1857024"/>
    <lineage>
        <taxon>Bacteria</taxon>
        <taxon>Bacillati</taxon>
        <taxon>Actinomycetota</taxon>
        <taxon>Actinomycetes</taxon>
        <taxon>Micrococcales</taxon>
        <taxon>Brevibacteriaceae</taxon>
        <taxon>Brevibacterium</taxon>
    </lineage>
</organism>
<gene>
    <name evidence="1" type="ORF">FHQ09_14350</name>
</gene>
<reference evidence="1 2" key="1">
    <citation type="submission" date="2019-06" db="EMBL/GenBank/DDBJ databases">
        <authorList>
            <person name="Mardanova A.M."/>
            <person name="Pudova D.S."/>
            <person name="Shagimardanova E.I."/>
            <person name="Gogoleva N.E."/>
            <person name="Lutfullin M.T."/>
            <person name="Hadieva G.F."/>
            <person name="Sharipova M.R."/>
        </authorList>
    </citation>
    <scope>NUCLEOTIDE SEQUENCE [LARGE SCALE GENOMIC DNA]</scope>
    <source>
        <strain evidence="1 2">MG-1</strain>
    </source>
</reference>
<dbReference type="Proteomes" id="UP000314223">
    <property type="component" value="Unassembled WGS sequence"/>
</dbReference>
<evidence type="ECO:0000313" key="1">
    <source>
        <dbReference type="EMBL" id="TNM53566.1"/>
    </source>
</evidence>